<evidence type="ECO:0000313" key="2">
    <source>
        <dbReference type="EMBL" id="CAI9765924.1"/>
    </source>
</evidence>
<keyword evidence="3" id="KW-1185">Reference proteome</keyword>
<dbReference type="Gene3D" id="1.10.287.1490">
    <property type="match status" value="1"/>
</dbReference>
<evidence type="ECO:0000313" key="3">
    <source>
        <dbReference type="Proteomes" id="UP000834106"/>
    </source>
</evidence>
<organism evidence="2 3">
    <name type="scientific">Fraxinus pennsylvanica</name>
    <dbReference type="NCBI Taxonomy" id="56036"/>
    <lineage>
        <taxon>Eukaryota</taxon>
        <taxon>Viridiplantae</taxon>
        <taxon>Streptophyta</taxon>
        <taxon>Embryophyta</taxon>
        <taxon>Tracheophyta</taxon>
        <taxon>Spermatophyta</taxon>
        <taxon>Magnoliopsida</taxon>
        <taxon>eudicotyledons</taxon>
        <taxon>Gunneridae</taxon>
        <taxon>Pentapetalae</taxon>
        <taxon>asterids</taxon>
        <taxon>lamiids</taxon>
        <taxon>Lamiales</taxon>
        <taxon>Oleaceae</taxon>
        <taxon>Oleeae</taxon>
        <taxon>Fraxinus</taxon>
    </lineage>
</organism>
<feature type="coiled-coil region" evidence="1">
    <location>
        <begin position="130"/>
        <end position="293"/>
    </location>
</feature>
<accession>A0AAD2DTU6</accession>
<dbReference type="AlphaFoldDB" id="A0AAD2DTU6"/>
<name>A0AAD2DTU6_9LAMI</name>
<reference evidence="2" key="1">
    <citation type="submission" date="2023-05" db="EMBL/GenBank/DDBJ databases">
        <authorList>
            <person name="Huff M."/>
        </authorList>
    </citation>
    <scope>NUCLEOTIDE SEQUENCE</scope>
</reference>
<protein>
    <submittedName>
        <fullName evidence="2">Uncharacterized protein</fullName>
    </submittedName>
</protein>
<dbReference type="Proteomes" id="UP000834106">
    <property type="component" value="Chromosome 8"/>
</dbReference>
<gene>
    <name evidence="2" type="ORF">FPE_LOCUS13354</name>
</gene>
<proteinExistence type="predicted"/>
<keyword evidence="1" id="KW-0175">Coiled coil</keyword>
<evidence type="ECO:0000256" key="1">
    <source>
        <dbReference type="SAM" id="Coils"/>
    </source>
</evidence>
<dbReference type="EMBL" id="OU503043">
    <property type="protein sequence ID" value="CAI9765924.1"/>
    <property type="molecule type" value="Genomic_DNA"/>
</dbReference>
<sequence length="452" mass="51244">MLERNTGSKNLVHAPRLGKANAAEASAVEPTKMCSSSLKPAEKLRVDTPSCYAPPSKKQKTEMMKKLAFDHDEEDLSQEVLNMLSAYFASTVDTMYKYNGIREVERLVSESDREVLNSSVYHLMKAAVFMAEHAHRMVDLNEANQKTREELNDARKEIADLHREKEKTRQELDDAQTEIVVLRREKEKTREALDDAQKEIVVLCREKEKSWEELSGAQTELAIISREKEKIREEMNDAQIEIAALCRNYSNTSRSASRAWQENAKLQEELKKLKGLGAEVEKLKAEVATKETEASMAVKAFKNSEEFEVLRENLFQAGAHALYDAIEQEHPDWDLSCFVETDNEDEDEDHLRVAGLGVVENCETFLTGMLKWVMFCFGWPKLVGWENWGVCGNWNGLLQHGWSLGTGLSVVTAIVREEGYWALAAEDAKATAVREGSDFGQEPWLSDCCYGM</sequence>